<evidence type="ECO:0008006" key="4">
    <source>
        <dbReference type="Google" id="ProtNLM"/>
    </source>
</evidence>
<dbReference type="OrthoDB" id="6629963at2759"/>
<dbReference type="EMBL" id="WIXP02000015">
    <property type="protein sequence ID" value="KAF6199157.1"/>
    <property type="molecule type" value="Genomic_DNA"/>
</dbReference>
<evidence type="ECO:0000256" key="1">
    <source>
        <dbReference type="SAM" id="MobiDB-lite"/>
    </source>
</evidence>
<gene>
    <name evidence="2" type="ORF">GE061_007182</name>
</gene>
<evidence type="ECO:0000313" key="2">
    <source>
        <dbReference type="EMBL" id="KAF6199157.1"/>
    </source>
</evidence>
<feature type="compositionally biased region" description="Low complexity" evidence="1">
    <location>
        <begin position="263"/>
        <end position="278"/>
    </location>
</feature>
<dbReference type="PANTHER" id="PTHR33223:SF6">
    <property type="entry name" value="CCHC-TYPE DOMAIN-CONTAINING PROTEIN"/>
    <property type="match status" value="1"/>
</dbReference>
<keyword evidence="3" id="KW-1185">Reference proteome</keyword>
<organism evidence="2 3">
    <name type="scientific">Apolygus lucorum</name>
    <name type="common">Small green plant bug</name>
    <name type="synonym">Lygocoris lucorum</name>
    <dbReference type="NCBI Taxonomy" id="248454"/>
    <lineage>
        <taxon>Eukaryota</taxon>
        <taxon>Metazoa</taxon>
        <taxon>Ecdysozoa</taxon>
        <taxon>Arthropoda</taxon>
        <taxon>Hexapoda</taxon>
        <taxon>Insecta</taxon>
        <taxon>Pterygota</taxon>
        <taxon>Neoptera</taxon>
        <taxon>Paraneoptera</taxon>
        <taxon>Hemiptera</taxon>
        <taxon>Heteroptera</taxon>
        <taxon>Panheteroptera</taxon>
        <taxon>Cimicomorpha</taxon>
        <taxon>Miridae</taxon>
        <taxon>Mirini</taxon>
        <taxon>Apolygus</taxon>
    </lineage>
</organism>
<reference evidence="2" key="1">
    <citation type="journal article" date="2021" name="Mol. Ecol. Resour.">
        <title>Apolygus lucorum genome provides insights into omnivorousness and mesophyll feeding.</title>
        <authorList>
            <person name="Liu Y."/>
            <person name="Liu H."/>
            <person name="Wang H."/>
            <person name="Huang T."/>
            <person name="Liu B."/>
            <person name="Yang B."/>
            <person name="Yin L."/>
            <person name="Li B."/>
            <person name="Zhang Y."/>
            <person name="Zhang S."/>
            <person name="Jiang F."/>
            <person name="Zhang X."/>
            <person name="Ren Y."/>
            <person name="Wang B."/>
            <person name="Wang S."/>
            <person name="Lu Y."/>
            <person name="Wu K."/>
            <person name="Fan W."/>
            <person name="Wang G."/>
        </authorList>
    </citation>
    <scope>NUCLEOTIDE SEQUENCE</scope>
    <source>
        <strain evidence="2">12Hb</strain>
    </source>
</reference>
<sequence>MSHPPQQFFTLTAGQLQELLRAVAPLPPVHPRPKPSKNDFGGVPEFHGEPELLSQYIERSEELIQQFYSNEEPECYDNKVIINNLRAKIKGKAATGISNNPLNTWAEIKAALIANFSDRRDEEHLILELGKMRQGQTESPFDFHSRVSKHFSLLISKMKNSTEEYTPTAFKLIERTALRSFLMGLHEDIGSLLITKGPMNLNDAISTLTNEYQFPLLKKKYFDKKSNQPGNRYPNQQPSPSNSGARFVKSPQKGFQQKPWQTSQFNKQSNNQGQKSQNLPPRDTPYIPHHLRTKDTMSYQTTLTHELSPQDEEETPNETPNEDYEEPDSFLETPEENNDLT</sequence>
<dbReference type="Proteomes" id="UP000466442">
    <property type="component" value="Unassembled WGS sequence"/>
</dbReference>
<dbReference type="PANTHER" id="PTHR33223">
    <property type="entry name" value="CCHC-TYPE DOMAIN-CONTAINING PROTEIN"/>
    <property type="match status" value="1"/>
</dbReference>
<feature type="compositionally biased region" description="Polar residues" evidence="1">
    <location>
        <begin position="227"/>
        <end position="244"/>
    </location>
</feature>
<feature type="compositionally biased region" description="Polar residues" evidence="1">
    <location>
        <begin position="253"/>
        <end position="262"/>
    </location>
</feature>
<comment type="caution">
    <text evidence="2">The sequence shown here is derived from an EMBL/GenBank/DDBJ whole genome shotgun (WGS) entry which is preliminary data.</text>
</comment>
<evidence type="ECO:0000313" key="3">
    <source>
        <dbReference type="Proteomes" id="UP000466442"/>
    </source>
</evidence>
<proteinExistence type="predicted"/>
<accession>A0A6A4J8V3</accession>
<protein>
    <recommendedName>
        <fullName evidence="4">Retrotransposon gag domain-containing protein</fullName>
    </recommendedName>
</protein>
<feature type="compositionally biased region" description="Polar residues" evidence="1">
    <location>
        <begin position="296"/>
        <end position="307"/>
    </location>
</feature>
<name>A0A6A4J8V3_APOLU</name>
<dbReference type="AlphaFoldDB" id="A0A6A4J8V3"/>
<feature type="region of interest" description="Disordered" evidence="1">
    <location>
        <begin position="223"/>
        <end position="341"/>
    </location>
</feature>
<feature type="compositionally biased region" description="Acidic residues" evidence="1">
    <location>
        <begin position="309"/>
        <end position="341"/>
    </location>
</feature>